<gene>
    <name evidence="1" type="ORF">EZS27_028633</name>
</gene>
<dbReference type="EMBL" id="SNRY01003227">
    <property type="protein sequence ID" value="KAA6321752.1"/>
    <property type="molecule type" value="Genomic_DNA"/>
</dbReference>
<sequence>MINPDRDSFLYWFGIGDDRPDNLKHLEWTGITLRLLGYFVLCMCEKYNLKHGDKRQIRPFTTMFNKKENEIGGAINDIKKIGEAPIGYETINKITNTNHEKIMNMLLK</sequence>
<reference evidence="1" key="1">
    <citation type="submission" date="2019-03" db="EMBL/GenBank/DDBJ databases">
        <title>Single cell metagenomics reveals metabolic interactions within the superorganism composed of flagellate Streblomastix strix and complex community of Bacteroidetes bacteria on its surface.</title>
        <authorList>
            <person name="Treitli S.C."/>
            <person name="Kolisko M."/>
            <person name="Husnik F."/>
            <person name="Keeling P."/>
            <person name="Hampl V."/>
        </authorList>
    </citation>
    <scope>NUCLEOTIDE SEQUENCE</scope>
    <source>
        <strain evidence="1">STM</strain>
    </source>
</reference>
<dbReference type="AlphaFoldDB" id="A0A5J4QJV2"/>
<proteinExistence type="predicted"/>
<evidence type="ECO:0000313" key="1">
    <source>
        <dbReference type="EMBL" id="KAA6321752.1"/>
    </source>
</evidence>
<comment type="caution">
    <text evidence="1">The sequence shown here is derived from an EMBL/GenBank/DDBJ whole genome shotgun (WGS) entry which is preliminary data.</text>
</comment>
<protein>
    <submittedName>
        <fullName evidence="1">Uncharacterized protein</fullName>
    </submittedName>
</protein>
<organism evidence="1">
    <name type="scientific">termite gut metagenome</name>
    <dbReference type="NCBI Taxonomy" id="433724"/>
    <lineage>
        <taxon>unclassified sequences</taxon>
        <taxon>metagenomes</taxon>
        <taxon>organismal metagenomes</taxon>
    </lineage>
</organism>
<name>A0A5J4QJV2_9ZZZZ</name>
<accession>A0A5J4QJV2</accession>